<comment type="caution">
    <text evidence="1">The sequence shown here is derived from an EMBL/GenBank/DDBJ whole genome shotgun (WGS) entry which is preliminary data.</text>
</comment>
<name>A0ABN7UXW0_GIGMA</name>
<accession>A0ABN7UXW0</accession>
<feature type="non-terminal residue" evidence="1">
    <location>
        <position position="1"/>
    </location>
</feature>
<evidence type="ECO:0000313" key="1">
    <source>
        <dbReference type="EMBL" id="CAG8698935.1"/>
    </source>
</evidence>
<evidence type="ECO:0000313" key="2">
    <source>
        <dbReference type="Proteomes" id="UP000789901"/>
    </source>
</evidence>
<reference evidence="1 2" key="1">
    <citation type="submission" date="2021-06" db="EMBL/GenBank/DDBJ databases">
        <authorList>
            <person name="Kallberg Y."/>
            <person name="Tangrot J."/>
            <person name="Rosling A."/>
        </authorList>
    </citation>
    <scope>NUCLEOTIDE SEQUENCE [LARGE SCALE GENOMIC DNA]</scope>
    <source>
        <strain evidence="1 2">120-4 pot B 10/14</strain>
    </source>
</reference>
<proteinExistence type="predicted"/>
<dbReference type="Proteomes" id="UP000789901">
    <property type="component" value="Unassembled WGS sequence"/>
</dbReference>
<dbReference type="EMBL" id="CAJVQB010007201">
    <property type="protein sequence ID" value="CAG8698935.1"/>
    <property type="molecule type" value="Genomic_DNA"/>
</dbReference>
<protein>
    <submittedName>
        <fullName evidence="1">28169_t:CDS:1</fullName>
    </submittedName>
</protein>
<organism evidence="1 2">
    <name type="scientific">Gigaspora margarita</name>
    <dbReference type="NCBI Taxonomy" id="4874"/>
    <lineage>
        <taxon>Eukaryota</taxon>
        <taxon>Fungi</taxon>
        <taxon>Fungi incertae sedis</taxon>
        <taxon>Mucoromycota</taxon>
        <taxon>Glomeromycotina</taxon>
        <taxon>Glomeromycetes</taxon>
        <taxon>Diversisporales</taxon>
        <taxon>Gigasporaceae</taxon>
        <taxon>Gigaspora</taxon>
    </lineage>
</organism>
<sequence length="74" mass="8972">EELRQKKKIDLGPNWLRKVFISRDKEEYRNWHIEYIGLALKRMNLSKNKAQNIAVTFLDKWLTFFKEKYGKNAA</sequence>
<gene>
    <name evidence="1" type="ORF">GMARGA_LOCUS11996</name>
</gene>
<keyword evidence="2" id="KW-1185">Reference proteome</keyword>